<keyword evidence="2" id="KW-1185">Reference proteome</keyword>
<gene>
    <name evidence="1" type="ORF">UABAM_02962</name>
</gene>
<dbReference type="EMBL" id="AP019860">
    <property type="protein sequence ID" value="BBM84601.1"/>
    <property type="molecule type" value="Genomic_DNA"/>
</dbReference>
<organism evidence="1 2">
    <name type="scientific">Uabimicrobium amorphum</name>
    <dbReference type="NCBI Taxonomy" id="2596890"/>
    <lineage>
        <taxon>Bacteria</taxon>
        <taxon>Pseudomonadati</taxon>
        <taxon>Planctomycetota</taxon>
        <taxon>Candidatus Uabimicrobiia</taxon>
        <taxon>Candidatus Uabimicrobiales</taxon>
        <taxon>Candidatus Uabimicrobiaceae</taxon>
        <taxon>Candidatus Uabimicrobium</taxon>
    </lineage>
</organism>
<dbReference type="KEGG" id="uam:UABAM_02962"/>
<proteinExistence type="predicted"/>
<name>A0A5S9F3T8_UABAM</name>
<sequence>MNPVFACILFVFFVVIALVGLAKKRTREILSKFTDKEILQKASNAYFFGTPEILCKFTDKKTLEKAYDGNFYGRGNGVLVLLKDELYFEMWSPQIKLRIPIDYITKIKIKPYLWFELLEVMFNDGTDSAVWRIKKPKKWQESLQKLI</sequence>
<evidence type="ECO:0000313" key="1">
    <source>
        <dbReference type="EMBL" id="BBM84601.1"/>
    </source>
</evidence>
<accession>A0A5S9F3T8</accession>
<dbReference type="Proteomes" id="UP000326354">
    <property type="component" value="Chromosome"/>
</dbReference>
<evidence type="ECO:0000313" key="2">
    <source>
        <dbReference type="Proteomes" id="UP000326354"/>
    </source>
</evidence>
<dbReference type="RefSeq" id="WP_151968745.1">
    <property type="nucleotide sequence ID" value="NZ_AP019860.1"/>
</dbReference>
<reference evidence="1 2" key="1">
    <citation type="submission" date="2019-08" db="EMBL/GenBank/DDBJ databases">
        <title>Complete genome sequence of Candidatus Uab amorphum.</title>
        <authorList>
            <person name="Shiratori T."/>
            <person name="Suzuki S."/>
            <person name="Kakizawa Y."/>
            <person name="Ishida K."/>
        </authorList>
    </citation>
    <scope>NUCLEOTIDE SEQUENCE [LARGE SCALE GENOMIC DNA]</scope>
    <source>
        <strain evidence="1 2">SRT547</strain>
    </source>
</reference>
<protein>
    <submittedName>
        <fullName evidence="1">Uncharacterized protein</fullName>
    </submittedName>
</protein>
<dbReference type="AlphaFoldDB" id="A0A5S9F3T8"/>